<evidence type="ECO:0000313" key="12">
    <source>
        <dbReference type="EMBL" id="CAG8739148.1"/>
    </source>
</evidence>
<dbReference type="PANTHER" id="PTHR15271:SF4">
    <property type="entry name" value="CHROMATIN ASSEMBLY FACTOR 1 SUBUNIT B"/>
    <property type="match status" value="1"/>
</dbReference>
<accession>A0A9N9IK68</accession>
<evidence type="ECO:0000256" key="9">
    <source>
        <dbReference type="PROSITE-ProRule" id="PRU00221"/>
    </source>
</evidence>
<dbReference type="GO" id="GO:0005634">
    <property type="term" value="C:nucleus"/>
    <property type="evidence" value="ECO:0007669"/>
    <property type="project" value="UniProtKB-SubCell"/>
</dbReference>
<reference evidence="12" key="1">
    <citation type="submission" date="2021-06" db="EMBL/GenBank/DDBJ databases">
        <authorList>
            <person name="Kallberg Y."/>
            <person name="Tangrot J."/>
            <person name="Rosling A."/>
        </authorList>
    </citation>
    <scope>NUCLEOTIDE SEQUENCE</scope>
    <source>
        <strain evidence="12">CL551</strain>
    </source>
</reference>
<dbReference type="OrthoDB" id="71227at2759"/>
<evidence type="ECO:0000256" key="6">
    <source>
        <dbReference type="ARBA" id="ARBA00022853"/>
    </source>
</evidence>
<dbReference type="EMBL" id="CAJVPV010029692">
    <property type="protein sequence ID" value="CAG8739148.1"/>
    <property type="molecule type" value="Genomic_DNA"/>
</dbReference>
<dbReference type="GO" id="GO:0006335">
    <property type="term" value="P:DNA replication-dependent chromatin assembly"/>
    <property type="evidence" value="ECO:0007669"/>
    <property type="project" value="InterPro"/>
</dbReference>
<dbReference type="AlphaFoldDB" id="A0A9N9IK68"/>
<proteinExistence type="inferred from homology"/>
<dbReference type="GO" id="GO:0006281">
    <property type="term" value="P:DNA repair"/>
    <property type="evidence" value="ECO:0007669"/>
    <property type="project" value="UniProtKB-KW"/>
</dbReference>
<dbReference type="PROSITE" id="PS50294">
    <property type="entry name" value="WD_REPEATS_REGION"/>
    <property type="match status" value="1"/>
</dbReference>
<sequence length="527" mass="59600">SFGEDFDGGSNRDPETWKVISLLRGSLSEIMDLAWSPDGEYIIAACTEGAARIWRVRDASCVCILMDHVRNVQGVAWDPLGEYIATQGCDRSVHVYSYSIHPNGAFVATHFSKNYRVEISCKNDDFKPTNISVNDQTNTFNNYSSSEVPITQNSVFNNGQMKNEIDCLDNSTTDEAPKDNQTRQEVDHLSSSKSDDECPNKLLSSDTQENGNSHLVECSEVSEFKHVQYLTPTSKNLDKVIHRPYKKRFRLYCEEAVNTFFRRLTFTPDGGLLLTPAGQYRESIIDLMHNKESRFRADSTMLNTVYLFARNRLNRAPIAYLSGYRKPSIVVKCNPVLYRLRFDRQNGHLQGDKSSSLNDSNENLNSTSPHNHCRLFDLPYRIIYAVATQDSIFIYDTEQYSPLAMATNLHYASISDLDWSPDGNSLLLASQDGYCSIMTFHDGELGVQYDEYNPIKNNLPVVGLVSLPADFTVNNQTPATPNVLTSQKDHNRAGDTRNIQQNPTLISVNPDPIYQQSSNYINQTEYE</sequence>
<evidence type="ECO:0000256" key="8">
    <source>
        <dbReference type="ARBA" id="ARBA00023242"/>
    </source>
</evidence>
<comment type="caution">
    <text evidence="12">The sequence shown here is derived from an EMBL/GenBank/DDBJ whole genome shotgun (WGS) entry which is preliminary data.</text>
</comment>
<feature type="repeat" description="WD" evidence="9">
    <location>
        <begin position="65"/>
        <end position="97"/>
    </location>
</feature>
<feature type="repeat" description="WD" evidence="9">
    <location>
        <begin position="23"/>
        <end position="64"/>
    </location>
</feature>
<feature type="region of interest" description="Disordered" evidence="10">
    <location>
        <begin position="478"/>
        <end position="527"/>
    </location>
</feature>
<feature type="compositionally biased region" description="Polar residues" evidence="10">
    <location>
        <begin position="497"/>
        <end position="507"/>
    </location>
</feature>
<evidence type="ECO:0000259" key="11">
    <source>
        <dbReference type="Pfam" id="PF24105"/>
    </source>
</evidence>
<name>A0A9N9IK68_9GLOM</name>
<evidence type="ECO:0000256" key="4">
    <source>
        <dbReference type="ARBA" id="ARBA00022737"/>
    </source>
</evidence>
<feature type="non-terminal residue" evidence="12">
    <location>
        <position position="1"/>
    </location>
</feature>
<keyword evidence="13" id="KW-1185">Reference proteome</keyword>
<evidence type="ECO:0000256" key="2">
    <source>
        <dbReference type="ARBA" id="ARBA00007306"/>
    </source>
</evidence>
<dbReference type="PROSITE" id="PS50082">
    <property type="entry name" value="WD_REPEATS_2"/>
    <property type="match status" value="2"/>
</dbReference>
<gene>
    <name evidence="12" type="ORF">AMORRO_LOCUS14584</name>
</gene>
<organism evidence="12 13">
    <name type="scientific">Acaulospora morrowiae</name>
    <dbReference type="NCBI Taxonomy" id="94023"/>
    <lineage>
        <taxon>Eukaryota</taxon>
        <taxon>Fungi</taxon>
        <taxon>Fungi incertae sedis</taxon>
        <taxon>Mucoromycota</taxon>
        <taxon>Glomeromycotina</taxon>
        <taxon>Glomeromycetes</taxon>
        <taxon>Diversisporales</taxon>
        <taxon>Acaulosporaceae</taxon>
        <taxon>Acaulospora</taxon>
    </lineage>
</organism>
<dbReference type="InterPro" id="IPR036322">
    <property type="entry name" value="WD40_repeat_dom_sf"/>
</dbReference>
<keyword evidence="7" id="KW-0234">DNA repair</keyword>
<feature type="domain" description="CAF1B/HIR1 beta-propeller" evidence="11">
    <location>
        <begin position="242"/>
        <end position="445"/>
    </location>
</feature>
<dbReference type="GO" id="GO:0006334">
    <property type="term" value="P:nucleosome assembly"/>
    <property type="evidence" value="ECO:0007669"/>
    <property type="project" value="TreeGrafter"/>
</dbReference>
<dbReference type="SMART" id="SM00320">
    <property type="entry name" value="WD40"/>
    <property type="match status" value="3"/>
</dbReference>
<evidence type="ECO:0000313" key="13">
    <source>
        <dbReference type="Proteomes" id="UP000789342"/>
    </source>
</evidence>
<comment type="similarity">
    <text evidence="2">Belongs to the WD repeat HIR1 family.</text>
</comment>
<feature type="region of interest" description="Disordered" evidence="10">
    <location>
        <begin position="168"/>
        <end position="210"/>
    </location>
</feature>
<evidence type="ECO:0000256" key="3">
    <source>
        <dbReference type="ARBA" id="ARBA00022574"/>
    </source>
</evidence>
<dbReference type="InterPro" id="IPR055410">
    <property type="entry name" value="Beta-prop_CAF1B_HIR1"/>
</dbReference>
<feature type="non-terminal residue" evidence="12">
    <location>
        <position position="527"/>
    </location>
</feature>
<dbReference type="InterPro" id="IPR001680">
    <property type="entry name" value="WD40_rpt"/>
</dbReference>
<keyword evidence="3 9" id="KW-0853">WD repeat</keyword>
<dbReference type="Pfam" id="PF00400">
    <property type="entry name" value="WD40"/>
    <property type="match status" value="2"/>
</dbReference>
<feature type="compositionally biased region" description="Basic and acidic residues" evidence="10">
    <location>
        <begin position="175"/>
        <end position="199"/>
    </location>
</feature>
<dbReference type="Proteomes" id="UP000789342">
    <property type="component" value="Unassembled WGS sequence"/>
</dbReference>
<keyword evidence="4" id="KW-0677">Repeat</keyword>
<protein>
    <submittedName>
        <fullName evidence="12">3670_t:CDS:1</fullName>
    </submittedName>
</protein>
<keyword evidence="5" id="KW-0227">DNA damage</keyword>
<dbReference type="SUPFAM" id="SSF50978">
    <property type="entry name" value="WD40 repeat-like"/>
    <property type="match status" value="1"/>
</dbReference>
<dbReference type="Gene3D" id="2.130.10.10">
    <property type="entry name" value="YVTN repeat-like/Quinoprotein amine dehydrogenase"/>
    <property type="match status" value="2"/>
</dbReference>
<evidence type="ECO:0000256" key="10">
    <source>
        <dbReference type="SAM" id="MobiDB-lite"/>
    </source>
</evidence>
<feature type="compositionally biased region" description="Polar residues" evidence="10">
    <location>
        <begin position="514"/>
        <end position="527"/>
    </location>
</feature>
<evidence type="ECO:0000256" key="7">
    <source>
        <dbReference type="ARBA" id="ARBA00023204"/>
    </source>
</evidence>
<evidence type="ECO:0000256" key="5">
    <source>
        <dbReference type="ARBA" id="ARBA00022763"/>
    </source>
</evidence>
<dbReference type="InterPro" id="IPR045145">
    <property type="entry name" value="PTHR15271"/>
</dbReference>
<dbReference type="Pfam" id="PF24105">
    <property type="entry name" value="Beta-prop_CAF1B_HIR1"/>
    <property type="match status" value="1"/>
</dbReference>
<dbReference type="GO" id="GO:0033186">
    <property type="term" value="C:CAF-1 complex"/>
    <property type="evidence" value="ECO:0007669"/>
    <property type="project" value="TreeGrafter"/>
</dbReference>
<dbReference type="InterPro" id="IPR015943">
    <property type="entry name" value="WD40/YVTN_repeat-like_dom_sf"/>
</dbReference>
<keyword evidence="6" id="KW-0156">Chromatin regulator</keyword>
<evidence type="ECO:0000256" key="1">
    <source>
        <dbReference type="ARBA" id="ARBA00004123"/>
    </source>
</evidence>
<keyword evidence="8" id="KW-0539">Nucleus</keyword>
<dbReference type="PANTHER" id="PTHR15271">
    <property type="entry name" value="CHROMATIN ASSEMBLY FACTOR 1 SUBUNIT B"/>
    <property type="match status" value="1"/>
</dbReference>
<comment type="subcellular location">
    <subcellularLocation>
        <location evidence="1">Nucleus</location>
    </subcellularLocation>
</comment>